<keyword evidence="4" id="KW-1185">Reference proteome</keyword>
<accession>A0A1V6NKP7</accession>
<keyword evidence="1" id="KW-0677">Repeat</keyword>
<gene>
    <name evidence="3" type="ORF">PENPOL_c006G02626</name>
</gene>
<dbReference type="PANTHER" id="PTHR10039:SF16">
    <property type="entry name" value="GPI INOSITOL-DEACYLASE"/>
    <property type="match status" value="1"/>
</dbReference>
<evidence type="ECO:0000256" key="1">
    <source>
        <dbReference type="ARBA" id="ARBA00022737"/>
    </source>
</evidence>
<reference evidence="4" key="1">
    <citation type="journal article" date="2017" name="Nat. Microbiol.">
        <title>Global analysis of biosynthetic gene clusters reveals vast potential of secondary metabolite production in Penicillium species.</title>
        <authorList>
            <person name="Nielsen J.C."/>
            <person name="Grijseels S."/>
            <person name="Prigent S."/>
            <person name="Ji B."/>
            <person name="Dainat J."/>
            <person name="Nielsen K.F."/>
            <person name="Frisvad J.C."/>
            <person name="Workman M."/>
            <person name="Nielsen J."/>
        </authorList>
    </citation>
    <scope>NUCLEOTIDE SEQUENCE [LARGE SCALE GENOMIC DNA]</scope>
    <source>
        <strain evidence="4">IBT 4502</strain>
    </source>
</reference>
<dbReference type="PANTHER" id="PTHR10039">
    <property type="entry name" value="AMELOGENIN"/>
    <property type="match status" value="1"/>
</dbReference>
<name>A0A1V6NKP7_PENPO</name>
<dbReference type="OrthoDB" id="7464126at2759"/>
<evidence type="ECO:0000313" key="4">
    <source>
        <dbReference type="Proteomes" id="UP000191408"/>
    </source>
</evidence>
<evidence type="ECO:0000259" key="2">
    <source>
        <dbReference type="Pfam" id="PF24883"/>
    </source>
</evidence>
<dbReference type="STRING" id="60169.A0A1V6NKP7"/>
<sequence>MDGVSDAASLGTLVQLAAQIINYVRTVIDAPVQKRKLLAALIQARGLLSTLVELTNEVEDEDWSYTIQSLSNGPLSMFRELLENIARKLGVTPLRSSIATALRQLRWPFDQTSLEEMILSLEKLKSHLLLAMANDHIRLSKAIRNELHQVQGQLAEATIRAQRQNIVSLSKEQELIVNSLSLGNLSDELDGSKVMQMRASAEWFLQHKSFKQWCSANSIPSTLVLTGRPGSGKSSICQVTQFFLKAWRGSQIDVCVAYVTFGFARRSRGGKLGQSLVLSNIVQQILLERPYLMEHVAALGVTGGPLSSTNSIDLLSRARRDLKQFYLILDGLDECEGTGRDVVKALLSIEPPLSIMVAGRPSRTLSETLKDCALVCIDDAVALRHHLETIQQMLEDDPRIAGYLDHEPENIAKVAKVIVEQSDGLYVLLRAFSCDLARLILMPKHPSL</sequence>
<protein>
    <recommendedName>
        <fullName evidence="2">Nephrocystin 3-like N-terminal domain-containing protein</fullName>
    </recommendedName>
</protein>
<dbReference type="Pfam" id="PF24883">
    <property type="entry name" value="NPHP3_N"/>
    <property type="match status" value="1"/>
</dbReference>
<evidence type="ECO:0000313" key="3">
    <source>
        <dbReference type="EMBL" id="OQD65281.1"/>
    </source>
</evidence>
<dbReference type="InterPro" id="IPR027417">
    <property type="entry name" value="P-loop_NTPase"/>
</dbReference>
<dbReference type="Gene3D" id="3.40.50.300">
    <property type="entry name" value="P-loop containing nucleotide triphosphate hydrolases"/>
    <property type="match status" value="1"/>
</dbReference>
<dbReference type="Proteomes" id="UP000191408">
    <property type="component" value="Unassembled WGS sequence"/>
</dbReference>
<dbReference type="EMBL" id="MDYM01000006">
    <property type="protein sequence ID" value="OQD65281.1"/>
    <property type="molecule type" value="Genomic_DNA"/>
</dbReference>
<organism evidence="3 4">
    <name type="scientific">Penicillium polonicum</name>
    <dbReference type="NCBI Taxonomy" id="60169"/>
    <lineage>
        <taxon>Eukaryota</taxon>
        <taxon>Fungi</taxon>
        <taxon>Dikarya</taxon>
        <taxon>Ascomycota</taxon>
        <taxon>Pezizomycotina</taxon>
        <taxon>Eurotiomycetes</taxon>
        <taxon>Eurotiomycetidae</taxon>
        <taxon>Eurotiales</taxon>
        <taxon>Aspergillaceae</taxon>
        <taxon>Penicillium</taxon>
    </lineage>
</organism>
<dbReference type="SUPFAM" id="SSF52540">
    <property type="entry name" value="P-loop containing nucleoside triphosphate hydrolases"/>
    <property type="match status" value="1"/>
</dbReference>
<feature type="domain" description="Nephrocystin 3-like N-terminal" evidence="2">
    <location>
        <begin position="200"/>
        <end position="349"/>
    </location>
</feature>
<comment type="caution">
    <text evidence="3">The sequence shown here is derived from an EMBL/GenBank/DDBJ whole genome shotgun (WGS) entry which is preliminary data.</text>
</comment>
<dbReference type="InterPro" id="IPR056884">
    <property type="entry name" value="NPHP3-like_N"/>
</dbReference>
<dbReference type="AlphaFoldDB" id="A0A1V6NKP7"/>
<proteinExistence type="predicted"/>